<dbReference type="STRING" id="1088869.GMO_20850"/>
<dbReference type="PANTHER" id="PTHR35008">
    <property type="entry name" value="BLL4482 PROTEIN-RELATED"/>
    <property type="match status" value="1"/>
</dbReference>
<dbReference type="AlphaFoldDB" id="G6XKR9"/>
<feature type="domain" description="Cytochrome c" evidence="5">
    <location>
        <begin position="16"/>
        <end position="109"/>
    </location>
</feature>
<dbReference type="PATRIC" id="fig|1088869.3.peg.2081"/>
<dbReference type="Pfam" id="PF13442">
    <property type="entry name" value="Cytochrome_CBB3"/>
    <property type="match status" value="1"/>
</dbReference>
<dbReference type="InterPro" id="IPR051459">
    <property type="entry name" value="Cytochrome_c-type_DH"/>
</dbReference>
<evidence type="ECO:0000256" key="1">
    <source>
        <dbReference type="ARBA" id="ARBA00022617"/>
    </source>
</evidence>
<keyword evidence="7" id="KW-1185">Reference proteome</keyword>
<dbReference type="eggNOG" id="COG2010">
    <property type="taxonomic scope" value="Bacteria"/>
</dbReference>
<evidence type="ECO:0000259" key="5">
    <source>
        <dbReference type="PROSITE" id="PS51007"/>
    </source>
</evidence>
<evidence type="ECO:0000313" key="7">
    <source>
        <dbReference type="Proteomes" id="UP000004949"/>
    </source>
</evidence>
<evidence type="ECO:0000256" key="3">
    <source>
        <dbReference type="ARBA" id="ARBA00023004"/>
    </source>
</evidence>
<keyword evidence="3 4" id="KW-0408">Iron</keyword>
<dbReference type="Proteomes" id="UP000004949">
    <property type="component" value="Unassembled WGS sequence"/>
</dbReference>
<name>G6XKR9_9PROT</name>
<dbReference type="EMBL" id="AGQV01000007">
    <property type="protein sequence ID" value="EHH67632.1"/>
    <property type="molecule type" value="Genomic_DNA"/>
</dbReference>
<dbReference type="GO" id="GO:0020037">
    <property type="term" value="F:heme binding"/>
    <property type="evidence" value="ECO:0007669"/>
    <property type="project" value="InterPro"/>
</dbReference>
<evidence type="ECO:0000256" key="2">
    <source>
        <dbReference type="ARBA" id="ARBA00022723"/>
    </source>
</evidence>
<proteinExistence type="predicted"/>
<dbReference type="InterPro" id="IPR036909">
    <property type="entry name" value="Cyt_c-like_dom_sf"/>
</dbReference>
<dbReference type="PANTHER" id="PTHR35008:SF4">
    <property type="entry name" value="BLL4482 PROTEIN"/>
    <property type="match status" value="1"/>
</dbReference>
<dbReference type="Gene3D" id="1.10.760.10">
    <property type="entry name" value="Cytochrome c-like domain"/>
    <property type="match status" value="1"/>
</dbReference>
<sequence>MKRVMLPAFLALSCCGPKPAGKVVYGPHCGICHHGGGGMPGEIPPLVGRLDLIASTPEGRHYLVDVILDGLRGPFVTQGYRYDFSMPPFRRLLDDQQVADVLNWLIERGDSRPAPRITPQEVARARAQPGHPAATYHERQILDGKYPLP</sequence>
<protein>
    <recommendedName>
        <fullName evidence="5">Cytochrome c domain-containing protein</fullName>
    </recommendedName>
</protein>
<reference evidence="6 7" key="1">
    <citation type="submission" date="2011-10" db="EMBL/GenBank/DDBJ databases">
        <title>Genome sequence of Gluconobacter morbifer G707, isolated from Drosophila gut.</title>
        <authorList>
            <person name="Lee W.-J."/>
            <person name="Kim E.-K."/>
        </authorList>
    </citation>
    <scope>NUCLEOTIDE SEQUENCE [LARGE SCALE GENOMIC DNA]</scope>
    <source>
        <strain evidence="6 7">G707</strain>
    </source>
</reference>
<dbReference type="GO" id="GO:0009055">
    <property type="term" value="F:electron transfer activity"/>
    <property type="evidence" value="ECO:0007669"/>
    <property type="project" value="InterPro"/>
</dbReference>
<dbReference type="InterPro" id="IPR009056">
    <property type="entry name" value="Cyt_c-like_dom"/>
</dbReference>
<dbReference type="GO" id="GO:0046872">
    <property type="term" value="F:metal ion binding"/>
    <property type="evidence" value="ECO:0007669"/>
    <property type="project" value="UniProtKB-KW"/>
</dbReference>
<dbReference type="SUPFAM" id="SSF46626">
    <property type="entry name" value="Cytochrome c"/>
    <property type="match status" value="1"/>
</dbReference>
<dbReference type="PROSITE" id="PS51007">
    <property type="entry name" value="CYTC"/>
    <property type="match status" value="1"/>
</dbReference>
<organism evidence="6 7">
    <name type="scientific">Gluconobacter morbifer G707</name>
    <dbReference type="NCBI Taxonomy" id="1088869"/>
    <lineage>
        <taxon>Bacteria</taxon>
        <taxon>Pseudomonadati</taxon>
        <taxon>Pseudomonadota</taxon>
        <taxon>Alphaproteobacteria</taxon>
        <taxon>Acetobacterales</taxon>
        <taxon>Acetobacteraceae</taxon>
        <taxon>Gluconobacter</taxon>
    </lineage>
</organism>
<keyword evidence="1 4" id="KW-0349">Heme</keyword>
<gene>
    <name evidence="6" type="ORF">GMO_20850</name>
</gene>
<evidence type="ECO:0000313" key="6">
    <source>
        <dbReference type="EMBL" id="EHH67632.1"/>
    </source>
</evidence>
<dbReference type="OrthoDB" id="70223at2"/>
<comment type="caution">
    <text evidence="6">The sequence shown here is derived from an EMBL/GenBank/DDBJ whole genome shotgun (WGS) entry which is preliminary data.</text>
</comment>
<keyword evidence="2 4" id="KW-0479">Metal-binding</keyword>
<accession>G6XKR9</accession>
<evidence type="ECO:0000256" key="4">
    <source>
        <dbReference type="PROSITE-ProRule" id="PRU00433"/>
    </source>
</evidence>